<name>A0A7T0BU08_9BACT</name>
<dbReference type="KEGG" id="nli:G3M70_03015"/>
<dbReference type="Gene3D" id="1.10.3210.10">
    <property type="entry name" value="Hypothetical protein af1432"/>
    <property type="match status" value="1"/>
</dbReference>
<dbReference type="InterPro" id="IPR013976">
    <property type="entry name" value="HDOD"/>
</dbReference>
<evidence type="ECO:0000259" key="1">
    <source>
        <dbReference type="PROSITE" id="PS51833"/>
    </source>
</evidence>
<reference evidence="2 3" key="1">
    <citation type="submission" date="2020-02" db="EMBL/GenBank/DDBJ databases">
        <title>Genomic and physiological characterization of two novel Nitrospinaceae genera.</title>
        <authorList>
            <person name="Mueller A.J."/>
            <person name="Jung M.-Y."/>
            <person name="Strachan C.R."/>
            <person name="Herbold C.W."/>
            <person name="Kirkegaard R.H."/>
            <person name="Daims H."/>
        </authorList>
    </citation>
    <scope>NUCLEOTIDE SEQUENCE [LARGE SCALE GENOMIC DNA]</scope>
    <source>
        <strain evidence="2">EB</strain>
    </source>
</reference>
<dbReference type="SUPFAM" id="SSF109604">
    <property type="entry name" value="HD-domain/PDEase-like"/>
    <property type="match status" value="1"/>
</dbReference>
<dbReference type="Pfam" id="PF08668">
    <property type="entry name" value="HDOD"/>
    <property type="match status" value="1"/>
</dbReference>
<sequence length="281" mass="31635">MEYSQPEDFLAGRDQVFSLPAVFYQLQSAMADPDKSFSDFGEIISHDPGLSARLLKVVNSSFFALTSKVDTVSHALTIIGLDQMVNLTMATAVIYQFRGIPNTLFNMESFWRHSIATGMAARTIGMVRDDGNVERLYLAGVLHDLGRLIIYMKEPGLARETLTESKETQSNLSQIEERKMGFDHAAVGGALLRHWEIPERLVNAVAYHHDPESAPKFNEEAAIIHTADYIVHDMSLAQTEEFSIPRLQKNTWDRIGVDPKKLAPKITQMSEQFDEAVRMFL</sequence>
<accession>A0A7T0BU08</accession>
<evidence type="ECO:0000313" key="2">
    <source>
        <dbReference type="EMBL" id="QPJ60913.1"/>
    </source>
</evidence>
<proteinExistence type="predicted"/>
<evidence type="ECO:0000313" key="3">
    <source>
        <dbReference type="Proteomes" id="UP000594688"/>
    </source>
</evidence>
<dbReference type="InterPro" id="IPR052340">
    <property type="entry name" value="RNase_Y/CdgJ"/>
</dbReference>
<organism evidence="2 3">
    <name type="scientific">Candidatus Nitronauta litoralis</name>
    <dbReference type="NCBI Taxonomy" id="2705533"/>
    <lineage>
        <taxon>Bacteria</taxon>
        <taxon>Pseudomonadati</taxon>
        <taxon>Nitrospinota/Tectimicrobiota group</taxon>
        <taxon>Nitrospinota</taxon>
        <taxon>Nitrospinia</taxon>
        <taxon>Nitrospinales</taxon>
        <taxon>Nitrospinaceae</taxon>
        <taxon>Candidatus Nitronauta</taxon>
    </lineage>
</organism>
<dbReference type="EMBL" id="CP048685">
    <property type="protein sequence ID" value="QPJ60913.1"/>
    <property type="molecule type" value="Genomic_DNA"/>
</dbReference>
<dbReference type="InterPro" id="IPR003607">
    <property type="entry name" value="HD/PDEase_dom"/>
</dbReference>
<dbReference type="PANTHER" id="PTHR33525:SF3">
    <property type="entry name" value="RIBONUCLEASE Y"/>
    <property type="match status" value="1"/>
</dbReference>
<dbReference type="SMART" id="SM00471">
    <property type="entry name" value="HDc"/>
    <property type="match status" value="1"/>
</dbReference>
<feature type="domain" description="HDOD" evidence="1">
    <location>
        <begin position="16"/>
        <end position="211"/>
    </location>
</feature>
<protein>
    <submittedName>
        <fullName evidence="2">HDOD domain-containing protein</fullName>
    </submittedName>
</protein>
<dbReference type="PROSITE" id="PS51833">
    <property type="entry name" value="HDOD"/>
    <property type="match status" value="1"/>
</dbReference>
<dbReference type="PANTHER" id="PTHR33525">
    <property type="match status" value="1"/>
</dbReference>
<dbReference type="Proteomes" id="UP000594688">
    <property type="component" value="Chromosome"/>
</dbReference>
<dbReference type="CDD" id="cd00077">
    <property type="entry name" value="HDc"/>
    <property type="match status" value="1"/>
</dbReference>
<dbReference type="AlphaFoldDB" id="A0A7T0BU08"/>
<gene>
    <name evidence="2" type="ORF">G3M70_03015</name>
</gene>